<feature type="region of interest" description="Disordered" evidence="1">
    <location>
        <begin position="51"/>
        <end position="70"/>
    </location>
</feature>
<organism evidence="2 3">
    <name type="scientific">Apostasia shenzhenica</name>
    <dbReference type="NCBI Taxonomy" id="1088818"/>
    <lineage>
        <taxon>Eukaryota</taxon>
        <taxon>Viridiplantae</taxon>
        <taxon>Streptophyta</taxon>
        <taxon>Embryophyta</taxon>
        <taxon>Tracheophyta</taxon>
        <taxon>Spermatophyta</taxon>
        <taxon>Magnoliopsida</taxon>
        <taxon>Liliopsida</taxon>
        <taxon>Asparagales</taxon>
        <taxon>Orchidaceae</taxon>
        <taxon>Apostasioideae</taxon>
        <taxon>Apostasia</taxon>
    </lineage>
</organism>
<evidence type="ECO:0000313" key="3">
    <source>
        <dbReference type="Proteomes" id="UP000236161"/>
    </source>
</evidence>
<reference evidence="2 3" key="1">
    <citation type="journal article" date="2017" name="Nature">
        <title>The Apostasia genome and the evolution of orchids.</title>
        <authorList>
            <person name="Zhang G.Q."/>
            <person name="Liu K.W."/>
            <person name="Li Z."/>
            <person name="Lohaus R."/>
            <person name="Hsiao Y.Y."/>
            <person name="Niu S.C."/>
            <person name="Wang J.Y."/>
            <person name="Lin Y.C."/>
            <person name="Xu Q."/>
            <person name="Chen L.J."/>
            <person name="Yoshida K."/>
            <person name="Fujiwara S."/>
            <person name="Wang Z.W."/>
            <person name="Zhang Y.Q."/>
            <person name="Mitsuda N."/>
            <person name="Wang M."/>
            <person name="Liu G.H."/>
            <person name="Pecoraro L."/>
            <person name="Huang H.X."/>
            <person name="Xiao X.J."/>
            <person name="Lin M."/>
            <person name="Wu X.Y."/>
            <person name="Wu W.L."/>
            <person name="Chen Y.Y."/>
            <person name="Chang S.B."/>
            <person name="Sakamoto S."/>
            <person name="Ohme-Takagi M."/>
            <person name="Yagi M."/>
            <person name="Zeng S.J."/>
            <person name="Shen C.Y."/>
            <person name="Yeh C.M."/>
            <person name="Luo Y.B."/>
            <person name="Tsai W.C."/>
            <person name="Van de Peer Y."/>
            <person name="Liu Z.J."/>
        </authorList>
    </citation>
    <scope>NUCLEOTIDE SEQUENCE [LARGE SCALE GENOMIC DNA]</scope>
    <source>
        <strain evidence="3">cv. Shenzhen</strain>
        <tissue evidence="2">Stem</tissue>
    </source>
</reference>
<evidence type="ECO:0000256" key="1">
    <source>
        <dbReference type="SAM" id="MobiDB-lite"/>
    </source>
</evidence>
<dbReference type="AlphaFoldDB" id="A0A2H9ZS97"/>
<accession>A0A2H9ZS97</accession>
<gene>
    <name evidence="2" type="ORF">AXF42_Ash015456</name>
</gene>
<protein>
    <submittedName>
        <fullName evidence="2">Uncharacterized protein</fullName>
    </submittedName>
</protein>
<sequence>MFGFNPYSDKTGKSIGLSIIISSREKNSTKDRNKSSTICLRSTIRRNISSEKKVKKNTKEVKNDSDKIVF</sequence>
<proteinExistence type="predicted"/>
<keyword evidence="3" id="KW-1185">Reference proteome</keyword>
<name>A0A2H9ZS97_9ASPA</name>
<dbReference type="Proteomes" id="UP000236161">
    <property type="component" value="Unassembled WGS sequence"/>
</dbReference>
<evidence type="ECO:0000313" key="2">
    <source>
        <dbReference type="EMBL" id="PKA46164.1"/>
    </source>
</evidence>
<dbReference type="EMBL" id="KZ454427">
    <property type="protein sequence ID" value="PKA46164.1"/>
    <property type="molecule type" value="Genomic_DNA"/>
</dbReference>